<evidence type="ECO:0000256" key="9">
    <source>
        <dbReference type="SAM" id="Phobius"/>
    </source>
</evidence>
<dbReference type="GO" id="GO:0034220">
    <property type="term" value="P:monoatomic ion transmembrane transport"/>
    <property type="evidence" value="ECO:0007669"/>
    <property type="project" value="UniProtKB-KW"/>
</dbReference>
<gene>
    <name evidence="10" type="ORF">Slati_0709500</name>
</gene>
<evidence type="ECO:0000256" key="1">
    <source>
        <dbReference type="ARBA" id="ARBA00004141"/>
    </source>
</evidence>
<dbReference type="EMBL" id="JACGWN010000002">
    <property type="protein sequence ID" value="KAL0460823.1"/>
    <property type="molecule type" value="Genomic_DNA"/>
</dbReference>
<evidence type="ECO:0000256" key="3">
    <source>
        <dbReference type="ARBA" id="ARBA00022448"/>
    </source>
</evidence>
<evidence type="ECO:0000256" key="7">
    <source>
        <dbReference type="ARBA" id="ARBA00023136"/>
    </source>
</evidence>
<feature type="transmembrane region" description="Helical" evidence="9">
    <location>
        <begin position="74"/>
        <end position="94"/>
    </location>
</feature>
<keyword evidence="4 9" id="KW-0812">Transmembrane</keyword>
<evidence type="ECO:0000256" key="8">
    <source>
        <dbReference type="ARBA" id="ARBA00023303"/>
    </source>
</evidence>
<feature type="transmembrane region" description="Helical" evidence="9">
    <location>
        <begin position="132"/>
        <end position="151"/>
    </location>
</feature>
<keyword evidence="5 9" id="KW-1133">Transmembrane helix</keyword>
<dbReference type="GO" id="GO:0015743">
    <property type="term" value="P:malate transport"/>
    <property type="evidence" value="ECO:0007669"/>
    <property type="project" value="InterPro"/>
</dbReference>
<accession>A0AAW2Y588</accession>
<feature type="transmembrane region" description="Helical" evidence="9">
    <location>
        <begin position="158"/>
        <end position="178"/>
    </location>
</feature>
<organism evidence="10">
    <name type="scientific">Sesamum latifolium</name>
    <dbReference type="NCBI Taxonomy" id="2727402"/>
    <lineage>
        <taxon>Eukaryota</taxon>
        <taxon>Viridiplantae</taxon>
        <taxon>Streptophyta</taxon>
        <taxon>Embryophyta</taxon>
        <taxon>Tracheophyta</taxon>
        <taxon>Spermatophyta</taxon>
        <taxon>Magnoliopsida</taxon>
        <taxon>eudicotyledons</taxon>
        <taxon>Gunneridae</taxon>
        <taxon>Pentapetalae</taxon>
        <taxon>asterids</taxon>
        <taxon>lamiids</taxon>
        <taxon>Lamiales</taxon>
        <taxon>Pedaliaceae</taxon>
        <taxon>Sesamum</taxon>
    </lineage>
</organism>
<dbReference type="GO" id="GO:0016020">
    <property type="term" value="C:membrane"/>
    <property type="evidence" value="ECO:0007669"/>
    <property type="project" value="UniProtKB-SubCell"/>
</dbReference>
<feature type="transmembrane region" description="Helical" evidence="9">
    <location>
        <begin position="49"/>
        <end position="68"/>
    </location>
</feature>
<feature type="transmembrane region" description="Helical" evidence="9">
    <location>
        <begin position="106"/>
        <end position="126"/>
    </location>
</feature>
<reference evidence="10" key="1">
    <citation type="submission" date="2020-06" db="EMBL/GenBank/DDBJ databases">
        <authorList>
            <person name="Li T."/>
            <person name="Hu X."/>
            <person name="Zhang T."/>
            <person name="Song X."/>
            <person name="Zhang H."/>
            <person name="Dai N."/>
            <person name="Sheng W."/>
            <person name="Hou X."/>
            <person name="Wei L."/>
        </authorList>
    </citation>
    <scope>NUCLEOTIDE SEQUENCE</scope>
    <source>
        <strain evidence="10">KEN1</strain>
        <tissue evidence="10">Leaf</tissue>
    </source>
</reference>
<name>A0AAW2Y588_9LAMI</name>
<keyword evidence="3" id="KW-0813">Transport</keyword>
<dbReference type="PANTHER" id="PTHR31086">
    <property type="entry name" value="ALUMINUM-ACTIVATED MALATE TRANSPORTER 10"/>
    <property type="match status" value="1"/>
</dbReference>
<evidence type="ECO:0000256" key="5">
    <source>
        <dbReference type="ARBA" id="ARBA00022989"/>
    </source>
</evidence>
<proteinExistence type="inferred from homology"/>
<evidence type="ECO:0000256" key="6">
    <source>
        <dbReference type="ARBA" id="ARBA00023065"/>
    </source>
</evidence>
<dbReference type="Pfam" id="PF11744">
    <property type="entry name" value="ALMT"/>
    <property type="match status" value="1"/>
</dbReference>
<comment type="subcellular location">
    <subcellularLocation>
        <location evidence="1">Membrane</location>
        <topology evidence="1">Multi-pass membrane protein</topology>
    </subcellularLocation>
</comment>
<keyword evidence="7 9" id="KW-0472">Membrane</keyword>
<feature type="transmembrane region" description="Helical" evidence="9">
    <location>
        <begin position="190"/>
        <end position="212"/>
    </location>
</feature>
<comment type="similarity">
    <text evidence="2">Belongs to the aromatic acid exporter (TC 2.A.85) family.</text>
</comment>
<reference evidence="10" key="2">
    <citation type="journal article" date="2024" name="Plant">
        <title>Genomic evolution and insights into agronomic trait innovations of Sesamum species.</title>
        <authorList>
            <person name="Miao H."/>
            <person name="Wang L."/>
            <person name="Qu L."/>
            <person name="Liu H."/>
            <person name="Sun Y."/>
            <person name="Le M."/>
            <person name="Wang Q."/>
            <person name="Wei S."/>
            <person name="Zheng Y."/>
            <person name="Lin W."/>
            <person name="Duan Y."/>
            <person name="Cao H."/>
            <person name="Xiong S."/>
            <person name="Wang X."/>
            <person name="Wei L."/>
            <person name="Li C."/>
            <person name="Ma Q."/>
            <person name="Ju M."/>
            <person name="Zhao R."/>
            <person name="Li G."/>
            <person name="Mu C."/>
            <person name="Tian Q."/>
            <person name="Mei H."/>
            <person name="Zhang T."/>
            <person name="Gao T."/>
            <person name="Zhang H."/>
        </authorList>
    </citation>
    <scope>NUCLEOTIDE SEQUENCE</scope>
    <source>
        <strain evidence="10">KEN1</strain>
    </source>
</reference>
<comment type="caution">
    <text evidence="10">The sequence shown here is derived from an EMBL/GenBank/DDBJ whole genome shotgun (WGS) entry which is preliminary data.</text>
</comment>
<evidence type="ECO:0000313" key="10">
    <source>
        <dbReference type="EMBL" id="KAL0460823.1"/>
    </source>
</evidence>
<keyword evidence="8" id="KW-0407">Ion channel</keyword>
<protein>
    <submittedName>
        <fullName evidence="10">Aluminum-activated malate transporter 2</fullName>
    </submittedName>
</protein>
<evidence type="ECO:0000256" key="2">
    <source>
        <dbReference type="ARBA" id="ARBA00007079"/>
    </source>
</evidence>
<keyword evidence="6" id="KW-0406">Ion transport</keyword>
<dbReference type="AlphaFoldDB" id="A0AAW2Y588"/>
<sequence>MASSENQENVKGWKSAWSWGKGYYKKIINVVVCVAKDAKKLGEEDPRRIVHSFKVGLAISLVSLFYYFDFLYEGFGVAAMWAVMTVVVVFEFSVGATLGKGVNRGIATLLGGALGVAAHRLASFTGENAECIILGLSVFWISALATFLRFFPKLKARYDYGVLIFILTFSLISVSGYRDDEVIEMAHKRLSTVMIGGSATALICILICPIWAGEDLHNLTATNIEKLAVFLEGFGREYFETRDDKNKENKASLDGYISVLNVKSIEEVLVNSAKWEPRHGRFRYRHPWGQYLKLGRSIRECAYRIDALNGYLNSEMQLCSEGTSKGTENNDSCNVCRSPYQERKNCSQESEILAANQPVAQHRFLDIIPVATVASLIVEIVACTIKIADSVQELACLSKFKNPDAVIANETGQGKVAVASDIQDSHSVNLVVE</sequence>
<evidence type="ECO:0000256" key="4">
    <source>
        <dbReference type="ARBA" id="ARBA00022692"/>
    </source>
</evidence>
<dbReference type="InterPro" id="IPR020966">
    <property type="entry name" value="ALMT"/>
</dbReference>